<gene>
    <name evidence="1" type="ORF">HOLleu_19969</name>
</gene>
<dbReference type="AlphaFoldDB" id="A0A9Q1C0U6"/>
<keyword evidence="2" id="KW-1185">Reference proteome</keyword>
<organism evidence="1 2">
    <name type="scientific">Holothuria leucospilota</name>
    <name type="common">Black long sea cucumber</name>
    <name type="synonym">Mertensiothuria leucospilota</name>
    <dbReference type="NCBI Taxonomy" id="206669"/>
    <lineage>
        <taxon>Eukaryota</taxon>
        <taxon>Metazoa</taxon>
        <taxon>Echinodermata</taxon>
        <taxon>Eleutherozoa</taxon>
        <taxon>Echinozoa</taxon>
        <taxon>Holothuroidea</taxon>
        <taxon>Aspidochirotacea</taxon>
        <taxon>Aspidochirotida</taxon>
        <taxon>Holothuriidae</taxon>
        <taxon>Holothuria</taxon>
    </lineage>
</organism>
<reference evidence="1" key="1">
    <citation type="submission" date="2021-10" db="EMBL/GenBank/DDBJ databases">
        <title>Tropical sea cucumber genome reveals ecological adaptation and Cuvierian tubules defense mechanism.</title>
        <authorList>
            <person name="Chen T."/>
        </authorList>
    </citation>
    <scope>NUCLEOTIDE SEQUENCE</scope>
    <source>
        <strain evidence="1">Nanhai2018</strain>
        <tissue evidence="1">Muscle</tissue>
    </source>
</reference>
<accession>A0A9Q1C0U6</accession>
<dbReference type="EMBL" id="JAIZAY010000009">
    <property type="protein sequence ID" value="KAJ8036099.1"/>
    <property type="molecule type" value="Genomic_DNA"/>
</dbReference>
<protein>
    <submittedName>
        <fullName evidence="1">Uncharacterized protein</fullName>
    </submittedName>
</protein>
<name>A0A9Q1C0U6_HOLLE</name>
<evidence type="ECO:0000313" key="2">
    <source>
        <dbReference type="Proteomes" id="UP001152320"/>
    </source>
</evidence>
<evidence type="ECO:0000313" key="1">
    <source>
        <dbReference type="EMBL" id="KAJ8036099.1"/>
    </source>
</evidence>
<proteinExistence type="predicted"/>
<dbReference type="Proteomes" id="UP001152320">
    <property type="component" value="Chromosome 9"/>
</dbReference>
<comment type="caution">
    <text evidence="1">The sequence shown here is derived from an EMBL/GenBank/DDBJ whole genome shotgun (WGS) entry which is preliminary data.</text>
</comment>
<sequence length="69" mass="7961">MNIHIKNIRQANQHRSSLLVVNVTSFFPPFIHILVLILIKLKLLTVAVDGIRSREVNRRKLIILRGIPL</sequence>